<dbReference type="GO" id="GO:0016491">
    <property type="term" value="F:oxidoreductase activity"/>
    <property type="evidence" value="ECO:0007669"/>
    <property type="project" value="UniProtKB-KW"/>
</dbReference>
<reference evidence="2 3" key="1">
    <citation type="submission" date="2015-06" db="EMBL/GenBank/DDBJ databases">
        <title>Draft genome of the moderately acidophilic sulfate reducer Candidatus Desulfosporosinus acididurans strain M1.</title>
        <authorList>
            <person name="Poehlein A."/>
            <person name="Petzsch P."/>
            <person name="Johnson B.D."/>
            <person name="Schloemann M."/>
            <person name="Daniel R."/>
            <person name="Muehling M."/>
        </authorList>
    </citation>
    <scope>NUCLEOTIDE SEQUENCE [LARGE SCALE GENOMIC DNA]</scope>
    <source>
        <strain evidence="2 3">M1</strain>
    </source>
</reference>
<dbReference type="Gene3D" id="3.40.50.720">
    <property type="entry name" value="NAD(P)-binding Rossmann-like Domain"/>
    <property type="match status" value="1"/>
</dbReference>
<dbReference type="GO" id="GO:0008206">
    <property type="term" value="P:bile acid metabolic process"/>
    <property type="evidence" value="ECO:0007669"/>
    <property type="project" value="UniProtKB-ARBA"/>
</dbReference>
<dbReference type="CDD" id="cd05233">
    <property type="entry name" value="SDR_c"/>
    <property type="match status" value="1"/>
</dbReference>
<organism evidence="2 3">
    <name type="scientific">Desulfosporosinus acididurans</name>
    <dbReference type="NCBI Taxonomy" id="476652"/>
    <lineage>
        <taxon>Bacteria</taxon>
        <taxon>Bacillati</taxon>
        <taxon>Bacillota</taxon>
        <taxon>Clostridia</taxon>
        <taxon>Eubacteriales</taxon>
        <taxon>Desulfitobacteriaceae</taxon>
        <taxon>Desulfosporosinus</taxon>
    </lineage>
</organism>
<evidence type="ECO:0000313" key="3">
    <source>
        <dbReference type="Proteomes" id="UP000036356"/>
    </source>
</evidence>
<gene>
    <name evidence="2" type="primary">dauE</name>
    <name evidence="2" type="ORF">DEAC_c24120</name>
</gene>
<proteinExistence type="predicted"/>
<dbReference type="InterPro" id="IPR002347">
    <property type="entry name" value="SDR_fam"/>
</dbReference>
<dbReference type="PRINTS" id="PR00081">
    <property type="entry name" value="GDHRDH"/>
</dbReference>
<name>A0A0J1FR56_9FIRM</name>
<dbReference type="EMBL" id="LDZY01000007">
    <property type="protein sequence ID" value="KLU65782.1"/>
    <property type="molecule type" value="Genomic_DNA"/>
</dbReference>
<dbReference type="PANTHER" id="PTHR43975:SF2">
    <property type="entry name" value="EG:BACR7A4.14 PROTEIN-RELATED"/>
    <property type="match status" value="1"/>
</dbReference>
<keyword evidence="1 2" id="KW-0560">Oxidoreductase</keyword>
<dbReference type="PATRIC" id="fig|476652.3.peg.2508"/>
<dbReference type="PANTHER" id="PTHR43975">
    <property type="entry name" value="ZGC:101858"/>
    <property type="match status" value="1"/>
</dbReference>
<evidence type="ECO:0000313" key="2">
    <source>
        <dbReference type="EMBL" id="KLU65782.1"/>
    </source>
</evidence>
<dbReference type="Proteomes" id="UP000036356">
    <property type="component" value="Unassembled WGS sequence"/>
</dbReference>
<accession>A0A0J1FR56</accession>
<dbReference type="EC" id="1.1.1.362" evidence="2"/>
<keyword evidence="3" id="KW-1185">Reference proteome</keyword>
<dbReference type="AlphaFoldDB" id="A0A0J1FR56"/>
<protein>
    <submittedName>
        <fullName evidence="2">Aklaviketone reductase DauE</fullName>
        <ecNumber evidence="2">1.1.1.362</ecNumber>
    </submittedName>
</protein>
<comment type="caution">
    <text evidence="2">The sequence shown here is derived from an EMBL/GenBank/DDBJ whole genome shotgun (WGS) entry which is preliminary data.</text>
</comment>
<dbReference type="PRINTS" id="PR00080">
    <property type="entry name" value="SDRFAMILY"/>
</dbReference>
<evidence type="ECO:0000256" key="1">
    <source>
        <dbReference type="ARBA" id="ARBA00023002"/>
    </source>
</evidence>
<dbReference type="SUPFAM" id="SSF51735">
    <property type="entry name" value="NAD(P)-binding Rossmann-fold domains"/>
    <property type="match status" value="1"/>
</dbReference>
<dbReference type="InterPro" id="IPR036291">
    <property type="entry name" value="NAD(P)-bd_dom_sf"/>
</dbReference>
<dbReference type="STRING" id="476652.DEAC_c24120"/>
<dbReference type="Pfam" id="PF13561">
    <property type="entry name" value="adh_short_C2"/>
    <property type="match status" value="1"/>
</dbReference>
<sequence>MNLLINKTAIITGGSDGIGFATATAFAEQGANLILIGRDKEKLGHKEKLLKQYDVTVHTLAADISNKDSISEIVEQVRSKNIKINIIVNNAGIARFIPFSSTDIQALDYHLNLNVKAPYLLTQAFLHDLIDSQGNVINISSYFSKRMLPDRPSTAYSMTKGAIESFTKALAFELGPQGVRVNAIAPGTVATPQVESNMERLDNEAKNRFNAMITSIYPLQTIGEPKDIADMAVFLASEQAKWITGGIFPVDGGLTTN</sequence>
<dbReference type="RefSeq" id="WP_047810246.1">
    <property type="nucleotide sequence ID" value="NZ_LDZY01000007.1"/>
</dbReference>
<dbReference type="FunFam" id="3.40.50.720:FF:000084">
    <property type="entry name" value="Short-chain dehydrogenase reductase"/>
    <property type="match status" value="1"/>
</dbReference>